<dbReference type="Proteomes" id="UP001159363">
    <property type="component" value="Chromosome 3"/>
</dbReference>
<feature type="compositionally biased region" description="Basic and acidic residues" evidence="1">
    <location>
        <begin position="328"/>
        <end position="339"/>
    </location>
</feature>
<proteinExistence type="predicted"/>
<organism evidence="2 3">
    <name type="scientific">Dryococelus australis</name>
    <dbReference type="NCBI Taxonomy" id="614101"/>
    <lineage>
        <taxon>Eukaryota</taxon>
        <taxon>Metazoa</taxon>
        <taxon>Ecdysozoa</taxon>
        <taxon>Arthropoda</taxon>
        <taxon>Hexapoda</taxon>
        <taxon>Insecta</taxon>
        <taxon>Pterygota</taxon>
        <taxon>Neoptera</taxon>
        <taxon>Polyneoptera</taxon>
        <taxon>Phasmatodea</taxon>
        <taxon>Verophasmatodea</taxon>
        <taxon>Anareolatae</taxon>
        <taxon>Phasmatidae</taxon>
        <taxon>Eurycanthinae</taxon>
        <taxon>Dryococelus</taxon>
    </lineage>
</organism>
<evidence type="ECO:0000256" key="1">
    <source>
        <dbReference type="SAM" id="MobiDB-lite"/>
    </source>
</evidence>
<dbReference type="InterPro" id="IPR036397">
    <property type="entry name" value="RNaseH_sf"/>
</dbReference>
<gene>
    <name evidence="2" type="ORF">PR048_009474</name>
</gene>
<reference evidence="2 3" key="1">
    <citation type="submission" date="2023-02" db="EMBL/GenBank/DDBJ databases">
        <title>LHISI_Scaffold_Assembly.</title>
        <authorList>
            <person name="Stuart O.P."/>
            <person name="Cleave R."/>
            <person name="Magrath M.J.L."/>
            <person name="Mikheyev A.S."/>
        </authorList>
    </citation>
    <scope>NUCLEOTIDE SEQUENCE [LARGE SCALE GENOMIC DNA]</scope>
    <source>
        <strain evidence="2">Daus_M_001</strain>
        <tissue evidence="2">Leg muscle</tissue>
    </source>
</reference>
<comment type="caution">
    <text evidence="2">The sequence shown here is derived from an EMBL/GenBank/DDBJ whole genome shotgun (WGS) entry which is preliminary data.</text>
</comment>
<sequence length="765" mass="86237">MRSRLLRIEGNLNSNRYIREVLEPEELPIFQPTPHSIFQQDNARPHVVKIVQAFFNERRANRVQSPGGSPDFRMWESAARWPRWEESRLITTTPWLQVLARGRVGRKEVGSSALGVADSSCSHSYKSLQEAARVGKRSDQALLGDSRRASTATTKQITLFCVYCTRLSAGSASLLCNALESGTYRSPLRFMHSASPADPRVRASSSSCLPFVHGGAARLLFPIALVFNFTGGFREKENKLRNKTLELRLMYETKTYSQEKSVALEGNHVTLLALYTPTDNPTPYYRAARLTFSQQRKPPLRDEERGHGGMIYASQTTGRTSVLASTPTREDISENQKEDDVPPAIVRLQTSLRRHTRWERTVHRLQNDIISVSRALGSKPHAGLHFFLSIGRDVRNEREKYSQMHHVLACAYVKICTNWSSDHTFTLSAYLWWHFPGLCATLPPRGRQSTAAPRLPTVLGTITLRKRVYEIWYRVIWPGQPLQLLLSAGELDDPFETLRMTCSLRGPTFFAGSSSSGDEVALCNTDIPVLAPSDFHLLGPSKKHLGNRRPTTNTAVMKCFQGLDADFSYDHIDTLLTNMAKGILDPSRDQRLDWAIGVQEIKAVCQFAERVLSRPLLTSQRVLSAVPTQRTECMRETSLTPWRAGFYSWWGCFQIFACGNRDGRYRWLGGFLEYLPFHPLFHSGVAPYSPHFTLIGSQDLGVKSRPNPFTTLDHDASNGPSTLKAVHDKTIWRADVRRVGAGVVSYCRSVEHTASSLAKQRSTWR</sequence>
<feature type="region of interest" description="Disordered" evidence="1">
    <location>
        <begin position="318"/>
        <end position="339"/>
    </location>
</feature>
<keyword evidence="3" id="KW-1185">Reference proteome</keyword>
<dbReference type="EMBL" id="JARBHB010000003">
    <property type="protein sequence ID" value="KAJ8889969.1"/>
    <property type="molecule type" value="Genomic_DNA"/>
</dbReference>
<protein>
    <submittedName>
        <fullName evidence="2">Uncharacterized protein</fullName>
    </submittedName>
</protein>
<accession>A0ABQ9I041</accession>
<name>A0ABQ9I041_9NEOP</name>
<dbReference type="Gene3D" id="3.30.420.10">
    <property type="entry name" value="Ribonuclease H-like superfamily/Ribonuclease H"/>
    <property type="match status" value="1"/>
</dbReference>
<evidence type="ECO:0000313" key="2">
    <source>
        <dbReference type="EMBL" id="KAJ8889969.1"/>
    </source>
</evidence>
<feature type="compositionally biased region" description="Polar residues" evidence="1">
    <location>
        <begin position="318"/>
        <end position="327"/>
    </location>
</feature>
<evidence type="ECO:0000313" key="3">
    <source>
        <dbReference type="Proteomes" id="UP001159363"/>
    </source>
</evidence>